<dbReference type="InterPro" id="IPR050792">
    <property type="entry name" value="ADP-ribosylglycohydrolase"/>
</dbReference>
<evidence type="ECO:0000256" key="1">
    <source>
        <dbReference type="ARBA" id="ARBA00010702"/>
    </source>
</evidence>
<dbReference type="Gene3D" id="1.10.4080.10">
    <property type="entry name" value="ADP-ribosylation/Crystallin J1"/>
    <property type="match status" value="1"/>
</dbReference>
<keyword evidence="12" id="KW-0460">Magnesium</keyword>
<dbReference type="GO" id="GO:0004649">
    <property type="term" value="F:poly(ADP-ribose) glycohydrolase activity"/>
    <property type="evidence" value="ECO:0007669"/>
    <property type="project" value="UniProtKB-EC"/>
</dbReference>
<accession>A0A815WFE4</accession>
<sequence>NFIIKQKEFGKTHKISYEQMDSLSAENSERFKDEQSTSCSRDGVAGNGALMRLAPIPLFFYRSPSHAIRYAGESAILTHGDDRARDACRYYAALIVGALRGFSKPDLLDNNFYLGRKNEKWFGEGDEAELHSDIQKIAKGSFKKEGGYADGIRGKQYIVPALEAALWAFWCDAGSFEKGALQAVNLGDDTSTTAAIYGQLAGAYYGIHALPDKWSEQVYARDFILCLSIWLKHEGYKWHELCEMNKSK</sequence>
<feature type="binding site" evidence="12">
    <location>
        <position position="189"/>
    </location>
    <ligand>
        <name>Mg(2+)</name>
        <dbReference type="ChEBI" id="CHEBI:18420"/>
        <label>1</label>
    </ligand>
</feature>
<evidence type="ECO:0000256" key="9">
    <source>
        <dbReference type="ARBA" id="ARBA00043187"/>
    </source>
</evidence>
<evidence type="ECO:0000256" key="10">
    <source>
        <dbReference type="ARBA" id="ARBA00043193"/>
    </source>
</evidence>
<evidence type="ECO:0000313" key="13">
    <source>
        <dbReference type="EMBL" id="CAF1540152.1"/>
    </source>
</evidence>
<evidence type="ECO:0000256" key="2">
    <source>
        <dbReference type="ARBA" id="ARBA00012255"/>
    </source>
</evidence>
<evidence type="ECO:0000256" key="4">
    <source>
        <dbReference type="ARBA" id="ARBA00041057"/>
    </source>
</evidence>
<keyword evidence="3" id="KW-0378">Hydrolase</keyword>
<dbReference type="EMBL" id="CAJOBC010091391">
    <property type="protein sequence ID" value="CAF4400452.1"/>
    <property type="molecule type" value="Genomic_DNA"/>
</dbReference>
<dbReference type="GO" id="GO:0046872">
    <property type="term" value="F:metal ion binding"/>
    <property type="evidence" value="ECO:0007669"/>
    <property type="project" value="UniProtKB-KW"/>
</dbReference>
<comment type="cofactor">
    <cofactor evidence="12">
        <name>Mg(2+)</name>
        <dbReference type="ChEBI" id="CHEBI:18420"/>
    </cofactor>
    <text evidence="12">Binds 2 magnesium ions per subunit.</text>
</comment>
<keyword evidence="15" id="KW-1185">Reference proteome</keyword>
<dbReference type="OrthoDB" id="2021138at2759"/>
<comment type="similarity">
    <text evidence="1">Belongs to the ADP-ribosylglycohydrolase family.</text>
</comment>
<protein>
    <recommendedName>
        <fullName evidence="4">ADP-ribosylhydrolase ARH3</fullName>
        <ecNumber evidence="2">3.2.1.143</ecNumber>
    </recommendedName>
    <alternativeName>
        <fullName evidence="5">ADP-ribose glycohydrolase ARH3</fullName>
    </alternativeName>
    <alternativeName>
        <fullName evidence="6">ADP-ribosylhydrolase 3</fullName>
    </alternativeName>
    <alternativeName>
        <fullName evidence="9">O-acetyl-ADP-ribose deacetylase ARH3</fullName>
    </alternativeName>
    <alternativeName>
        <fullName evidence="10">Poly(ADP-ribose) glycohydrolase ARH3</fullName>
    </alternativeName>
    <alternativeName>
        <fullName evidence="8">[Protein ADP-ribosylarginine] hydrolase-like protein 2</fullName>
    </alternativeName>
    <alternativeName>
        <fullName evidence="7">[Protein ADP-ribosylserine] hydrolase</fullName>
    </alternativeName>
</protein>
<name>A0A815WFE4_9BILA</name>
<organism evidence="13 15">
    <name type="scientific">Didymodactylos carnosus</name>
    <dbReference type="NCBI Taxonomy" id="1234261"/>
    <lineage>
        <taxon>Eukaryota</taxon>
        <taxon>Metazoa</taxon>
        <taxon>Spiralia</taxon>
        <taxon>Gnathifera</taxon>
        <taxon>Rotifera</taxon>
        <taxon>Eurotatoria</taxon>
        <taxon>Bdelloidea</taxon>
        <taxon>Philodinida</taxon>
        <taxon>Philodinidae</taxon>
        <taxon>Didymodactylos</taxon>
    </lineage>
</organism>
<dbReference type="InterPro" id="IPR036705">
    <property type="entry name" value="Ribosyl_crysJ1_sf"/>
</dbReference>
<proteinExistence type="inferred from homology"/>
<dbReference type="Pfam" id="PF03747">
    <property type="entry name" value="ADP_ribosyl_GH"/>
    <property type="match status" value="1"/>
</dbReference>
<dbReference type="PANTHER" id="PTHR16222">
    <property type="entry name" value="ADP-RIBOSYLGLYCOHYDROLASE"/>
    <property type="match status" value="1"/>
</dbReference>
<evidence type="ECO:0000256" key="3">
    <source>
        <dbReference type="ARBA" id="ARBA00022801"/>
    </source>
</evidence>
<comment type="catalytic activity">
    <reaction evidence="11">
        <text>alpha-NAD(+) + H2O = ADP-D-ribose + nicotinamide + H(+)</text>
        <dbReference type="Rhea" id="RHEA:68792"/>
        <dbReference type="ChEBI" id="CHEBI:15377"/>
        <dbReference type="ChEBI" id="CHEBI:15378"/>
        <dbReference type="ChEBI" id="CHEBI:17154"/>
        <dbReference type="ChEBI" id="CHEBI:57967"/>
        <dbReference type="ChEBI" id="CHEBI:77017"/>
    </reaction>
</comment>
<reference evidence="13" key="1">
    <citation type="submission" date="2021-02" db="EMBL/GenBank/DDBJ databases">
        <authorList>
            <person name="Nowell W R."/>
        </authorList>
    </citation>
    <scope>NUCLEOTIDE SEQUENCE</scope>
</reference>
<gene>
    <name evidence="13" type="ORF">GPM918_LOCUS38583</name>
    <name evidence="14" type="ORF">SRO942_LOCUS39416</name>
</gene>
<feature type="binding site" evidence="12">
    <location>
        <position position="192"/>
    </location>
    <ligand>
        <name>Mg(2+)</name>
        <dbReference type="ChEBI" id="CHEBI:18420"/>
        <label>1</label>
    </ligand>
</feature>
<evidence type="ECO:0000313" key="15">
    <source>
        <dbReference type="Proteomes" id="UP000663829"/>
    </source>
</evidence>
<comment type="caution">
    <text evidence="13">The sequence shown here is derived from an EMBL/GenBank/DDBJ whole genome shotgun (WGS) entry which is preliminary data.</text>
</comment>
<keyword evidence="12" id="KW-0479">Metal-binding</keyword>
<dbReference type="EC" id="3.2.1.143" evidence="2"/>
<evidence type="ECO:0000313" key="14">
    <source>
        <dbReference type="EMBL" id="CAF4400452.1"/>
    </source>
</evidence>
<evidence type="ECO:0000256" key="5">
    <source>
        <dbReference type="ARBA" id="ARBA00042398"/>
    </source>
</evidence>
<evidence type="ECO:0000256" key="12">
    <source>
        <dbReference type="PIRSR" id="PIRSR605502-1"/>
    </source>
</evidence>
<dbReference type="AlphaFoldDB" id="A0A815WFE4"/>
<evidence type="ECO:0000256" key="6">
    <source>
        <dbReference type="ARBA" id="ARBA00042471"/>
    </source>
</evidence>
<dbReference type="PANTHER" id="PTHR16222:SF24">
    <property type="entry name" value="ADP-RIBOSYLHYDROLASE ARH3"/>
    <property type="match status" value="1"/>
</dbReference>
<evidence type="ECO:0000256" key="8">
    <source>
        <dbReference type="ARBA" id="ARBA00042850"/>
    </source>
</evidence>
<dbReference type="SUPFAM" id="SSF101478">
    <property type="entry name" value="ADP-ribosylglycohydrolase"/>
    <property type="match status" value="1"/>
</dbReference>
<evidence type="ECO:0000256" key="11">
    <source>
        <dbReference type="ARBA" id="ARBA00049015"/>
    </source>
</evidence>
<dbReference type="InterPro" id="IPR005502">
    <property type="entry name" value="Ribosyl_crysJ1"/>
</dbReference>
<evidence type="ECO:0000256" key="7">
    <source>
        <dbReference type="ARBA" id="ARBA00042722"/>
    </source>
</evidence>
<feature type="non-terminal residue" evidence="13">
    <location>
        <position position="1"/>
    </location>
</feature>
<dbReference type="Proteomes" id="UP000663829">
    <property type="component" value="Unassembled WGS sequence"/>
</dbReference>
<dbReference type="EMBL" id="CAJNOQ010025761">
    <property type="protein sequence ID" value="CAF1540152.1"/>
    <property type="molecule type" value="Genomic_DNA"/>
</dbReference>
<dbReference type="Proteomes" id="UP000681722">
    <property type="component" value="Unassembled WGS sequence"/>
</dbReference>